<dbReference type="SUPFAM" id="SSF69618">
    <property type="entry name" value="HemD-like"/>
    <property type="match status" value="1"/>
</dbReference>
<dbReference type="InterPro" id="IPR039793">
    <property type="entry name" value="UROS/Hem4"/>
</dbReference>
<dbReference type="PANTHER" id="PTHR38042:SF1">
    <property type="entry name" value="UROPORPHYRINOGEN-III SYNTHASE, CHLOROPLASTIC"/>
    <property type="match status" value="1"/>
</dbReference>
<dbReference type="CDD" id="cd06578">
    <property type="entry name" value="HemD"/>
    <property type="match status" value="1"/>
</dbReference>
<name>A0A0A1ZJF1_PROMR</name>
<comment type="function">
    <text evidence="6 9">Catalyzes cyclization of the linear tetrapyrrole, hydroxymethylbilane, to the macrocyclic uroporphyrinogen III.</text>
</comment>
<dbReference type="InterPro" id="IPR003754">
    <property type="entry name" value="4pyrrol_synth_uPrphyn_synth"/>
</dbReference>
<gene>
    <name evidence="11" type="ORF">EU91_0284</name>
</gene>
<dbReference type="eggNOG" id="COG1587">
    <property type="taxonomic scope" value="Bacteria"/>
</dbReference>
<evidence type="ECO:0000256" key="1">
    <source>
        <dbReference type="ARBA" id="ARBA00004772"/>
    </source>
</evidence>
<reference evidence="12" key="1">
    <citation type="journal article" date="2014" name="Sci. Data">
        <title>Genomes of diverse isolates of the marine cyanobacterium Prochlorococcus.</title>
        <authorList>
            <person name="Biller S."/>
            <person name="Berube P."/>
            <person name="Thompson J."/>
            <person name="Kelly L."/>
            <person name="Roggensack S."/>
            <person name="Awad L."/>
            <person name="Roache-Johnson K."/>
            <person name="Ding H."/>
            <person name="Giovannoni S.J."/>
            <person name="Moore L.R."/>
            <person name="Chisholm S.W."/>
        </authorList>
    </citation>
    <scope>NUCLEOTIDE SEQUENCE [LARGE SCALE GENOMIC DNA]</scope>
    <source>
        <strain evidence="12">GP2</strain>
    </source>
</reference>
<evidence type="ECO:0000256" key="4">
    <source>
        <dbReference type="ARBA" id="ARBA00023239"/>
    </source>
</evidence>
<keyword evidence="4 9" id="KW-0456">Lyase</keyword>
<organism evidence="11 12">
    <name type="scientific">Prochlorococcus marinus str. GP2</name>
    <dbReference type="NCBI Taxonomy" id="59925"/>
    <lineage>
        <taxon>Bacteria</taxon>
        <taxon>Bacillati</taxon>
        <taxon>Cyanobacteriota</taxon>
        <taxon>Cyanophyceae</taxon>
        <taxon>Synechococcales</taxon>
        <taxon>Prochlorococcaceae</taxon>
        <taxon>Prochlorococcus</taxon>
    </lineage>
</organism>
<evidence type="ECO:0000313" key="12">
    <source>
        <dbReference type="Proteomes" id="UP000030598"/>
    </source>
</evidence>
<evidence type="ECO:0000256" key="7">
    <source>
        <dbReference type="ARBA" id="ARBA00040167"/>
    </source>
</evidence>
<comment type="similarity">
    <text evidence="2 9">Belongs to the uroporphyrinogen-III synthase family.</text>
</comment>
<comment type="pathway">
    <text evidence="1 9">Porphyrin-containing compound metabolism; protoporphyrin-IX biosynthesis; coproporphyrinogen-III from 5-aminolevulinate: step 3/4.</text>
</comment>
<dbReference type="GO" id="GO:0004852">
    <property type="term" value="F:uroporphyrinogen-III synthase activity"/>
    <property type="evidence" value="ECO:0007669"/>
    <property type="project" value="UniProtKB-UniRule"/>
</dbReference>
<evidence type="ECO:0000256" key="3">
    <source>
        <dbReference type="ARBA" id="ARBA00013109"/>
    </source>
</evidence>
<dbReference type="AlphaFoldDB" id="A0A0A1ZJF1"/>
<accession>A0A0A1ZJF1</accession>
<feature type="domain" description="Tetrapyrrole biosynthesis uroporphyrinogen III synthase" evidence="10">
    <location>
        <begin position="27"/>
        <end position="257"/>
    </location>
</feature>
<evidence type="ECO:0000259" key="10">
    <source>
        <dbReference type="Pfam" id="PF02602"/>
    </source>
</evidence>
<dbReference type="GO" id="GO:0006780">
    <property type="term" value="P:uroporphyrinogen III biosynthetic process"/>
    <property type="evidence" value="ECO:0007669"/>
    <property type="project" value="UniProtKB-UniRule"/>
</dbReference>
<evidence type="ECO:0000256" key="8">
    <source>
        <dbReference type="ARBA" id="ARBA00048617"/>
    </source>
</evidence>
<dbReference type="Gene3D" id="3.40.50.10090">
    <property type="match status" value="2"/>
</dbReference>
<dbReference type="EC" id="4.2.1.75" evidence="3 9"/>
<sequence length="265" mass="29587">MPKVDLPLDQRNIIITRSKEGILDIKKIFISKGANVFDLPAISIGDPDDLKPLDEALDQINDFHWIIFSSSNGIKFVDKRLRYFNSSLKECSKKTKIAVVGEKTSKTLDNFGIKADFIPPEFVAESLIDNFPVSGYGLRVFVPRVQTGGRDLIADQFRKAGSRVFEVAAYETRCPDSIPEETIDIISNRKVDAIIFSSGKTVSNSALLLEKKLGKEWLGYCDEIKLLTIGPQTTKVCNKIFGRVDGQAQKYTFEGLLDTAINIFN</sequence>
<evidence type="ECO:0000256" key="9">
    <source>
        <dbReference type="RuleBase" id="RU366031"/>
    </source>
</evidence>
<proteinExistence type="inferred from homology"/>
<dbReference type="UniPathway" id="UPA00251">
    <property type="reaction ID" value="UER00320"/>
</dbReference>
<comment type="catalytic activity">
    <reaction evidence="8 9">
        <text>hydroxymethylbilane = uroporphyrinogen III + H2O</text>
        <dbReference type="Rhea" id="RHEA:18965"/>
        <dbReference type="ChEBI" id="CHEBI:15377"/>
        <dbReference type="ChEBI" id="CHEBI:57308"/>
        <dbReference type="ChEBI" id="CHEBI:57845"/>
        <dbReference type="EC" id="4.2.1.75"/>
    </reaction>
</comment>
<evidence type="ECO:0000256" key="6">
    <source>
        <dbReference type="ARBA" id="ARBA00037589"/>
    </source>
</evidence>
<evidence type="ECO:0000256" key="2">
    <source>
        <dbReference type="ARBA" id="ARBA00008133"/>
    </source>
</evidence>
<comment type="caution">
    <text evidence="11">The sequence shown here is derived from an EMBL/GenBank/DDBJ whole genome shotgun (WGS) entry which is preliminary data.</text>
</comment>
<dbReference type="PANTHER" id="PTHR38042">
    <property type="entry name" value="UROPORPHYRINOGEN-III SYNTHASE, CHLOROPLASTIC"/>
    <property type="match status" value="1"/>
</dbReference>
<dbReference type="OrthoDB" id="9815856at2"/>
<dbReference type="GO" id="GO:0006782">
    <property type="term" value="P:protoporphyrinogen IX biosynthetic process"/>
    <property type="evidence" value="ECO:0007669"/>
    <property type="project" value="UniProtKB-UniRule"/>
</dbReference>
<keyword evidence="5 9" id="KW-0627">Porphyrin biosynthesis</keyword>
<dbReference type="Proteomes" id="UP000030598">
    <property type="component" value="Unassembled WGS sequence"/>
</dbReference>
<evidence type="ECO:0000313" key="11">
    <source>
        <dbReference type="EMBL" id="KGF88353.1"/>
    </source>
</evidence>
<dbReference type="STRING" id="59925.EU91_0284"/>
<dbReference type="EMBL" id="JNAH01000003">
    <property type="protein sequence ID" value="KGF88353.1"/>
    <property type="molecule type" value="Genomic_DNA"/>
</dbReference>
<dbReference type="Pfam" id="PF02602">
    <property type="entry name" value="HEM4"/>
    <property type="match status" value="1"/>
</dbReference>
<dbReference type="RefSeq" id="WP_032523892.1">
    <property type="nucleotide sequence ID" value="NZ_CP138934.1"/>
</dbReference>
<evidence type="ECO:0000256" key="5">
    <source>
        <dbReference type="ARBA" id="ARBA00023244"/>
    </source>
</evidence>
<dbReference type="InterPro" id="IPR036108">
    <property type="entry name" value="4pyrrol_syn_uPrphyn_synt_sf"/>
</dbReference>
<protein>
    <recommendedName>
        <fullName evidence="7 9">Uroporphyrinogen-III synthase</fullName>
        <ecNumber evidence="3 9">4.2.1.75</ecNumber>
    </recommendedName>
</protein>